<reference evidence="3" key="2">
    <citation type="submission" date="2020-08" db="EMBL/GenBank/DDBJ databases">
        <authorList>
            <person name="Chen M."/>
            <person name="Teng W."/>
            <person name="Zhao L."/>
            <person name="Hu C."/>
            <person name="Zhou Y."/>
            <person name="Han B."/>
            <person name="Song L."/>
            <person name="Shu W."/>
        </authorList>
    </citation>
    <scope>NUCLEOTIDE SEQUENCE</scope>
    <source>
        <strain evidence="3">FACHB-1277</strain>
    </source>
</reference>
<keyword evidence="4" id="KW-1185">Reference proteome</keyword>
<dbReference type="PRINTS" id="PR00364">
    <property type="entry name" value="DISEASERSIST"/>
</dbReference>
<dbReference type="RefSeq" id="WP_190352134.1">
    <property type="nucleotide sequence ID" value="NZ_JACJPY010000064.1"/>
</dbReference>
<evidence type="ECO:0000259" key="2">
    <source>
        <dbReference type="Pfam" id="PF26355"/>
    </source>
</evidence>
<dbReference type="PANTHER" id="PTHR36766">
    <property type="entry name" value="PLANT BROAD-SPECTRUM MILDEW RESISTANCE PROTEIN RPW8"/>
    <property type="match status" value="1"/>
</dbReference>
<name>A0A926Z7H6_9CYAN</name>
<dbReference type="Proteomes" id="UP000631421">
    <property type="component" value="Unassembled WGS sequence"/>
</dbReference>
<dbReference type="Pfam" id="PF00931">
    <property type="entry name" value="NB-ARC"/>
    <property type="match status" value="1"/>
</dbReference>
<proteinExistence type="predicted"/>
<evidence type="ECO:0000313" key="4">
    <source>
        <dbReference type="Proteomes" id="UP000631421"/>
    </source>
</evidence>
<feature type="domain" description="NB-ARC" evidence="1">
    <location>
        <begin position="164"/>
        <end position="263"/>
    </location>
</feature>
<dbReference type="Gene3D" id="3.40.50.300">
    <property type="entry name" value="P-loop containing nucleotide triphosphate hydrolases"/>
    <property type="match status" value="1"/>
</dbReference>
<feature type="domain" description="vWA-MoxR associated protein N-terminal HTH" evidence="2">
    <location>
        <begin position="6"/>
        <end position="82"/>
    </location>
</feature>
<gene>
    <name evidence="3" type="ORF">H6F44_16545</name>
</gene>
<dbReference type="InterPro" id="IPR002182">
    <property type="entry name" value="NB-ARC"/>
</dbReference>
<dbReference type="AlphaFoldDB" id="A0A926Z7H6"/>
<comment type="caution">
    <text evidence="3">The sequence shown here is derived from an EMBL/GenBank/DDBJ whole genome shotgun (WGS) entry which is preliminary data.</text>
</comment>
<dbReference type="SUPFAM" id="SSF52540">
    <property type="entry name" value="P-loop containing nucleoside triphosphate hydrolases"/>
    <property type="match status" value="1"/>
</dbReference>
<dbReference type="InterPro" id="IPR027417">
    <property type="entry name" value="P-loop_NTPase"/>
</dbReference>
<sequence>MTTITANEAIAIVDAALPHKRLNYIQEQLFRQTWEGRTYSEIAETCGYDSSYIRDVGYRLWKTLSDAFGERVTKHNLQVVVRTYGNKLVNSQITVTNQVMNQQPHILSNFSEGICEAVCEGGSQAIAVPHLSNQSINHHNVIKFKRCDWGSAIDTSIFYGRTEEMTLVKNWVIGDRCRLLGVFGIGGIGKTAFATKLAEQVQEDFELVVWRSLRNAPSVEGLIAELISFLTNQAIAALPQDFDSLLNMLIQALKQSRCLIVLDNGESILRSGATNGQYNDGYEGYGELLRQVGQVRHQSCVIVTSREMPSEVLPPDSNDTMVRSLQLNGLQEEARQMFRHELAIAPETTQLIDFYRGNPLALTVVSRSIYSMFDGDVQTFLEQETNVFGDIRHLIDQQYARLSDLEQKVMYWLAIEREAINTDNLRQDIVPMVSKAQILESVSSLRWRSLIEKQSHGYTQQPVVMEYMTERLIDFVYNTAIESEPEFLMQYALVQPRAEDYIRETQVRHILQPLSDRLLAHYGSADSMQRELMALLEILRERQTAIGYAHSNVLNLVRACQTDLTKSFSRFPEQVTAYSDLQVLERLLESDRAGGLATWDHRIPWANNPLAQQTSESKNQIRSKNLYYQWTEGALEQLQQEMRQQPKLRKQYHAWLNETQFAAIDADFEAVQITDIHHQPVEARLVFINEVNIVEPPVGLPTPSDRRIQARQKLS</sequence>
<dbReference type="EMBL" id="JACJPY010000064">
    <property type="protein sequence ID" value="MBD2151717.1"/>
    <property type="molecule type" value="Genomic_DNA"/>
</dbReference>
<organism evidence="3 4">
    <name type="scientific">Pseudanabaena cinerea FACHB-1277</name>
    <dbReference type="NCBI Taxonomy" id="2949581"/>
    <lineage>
        <taxon>Bacteria</taxon>
        <taxon>Bacillati</taxon>
        <taxon>Cyanobacteriota</taxon>
        <taxon>Cyanophyceae</taxon>
        <taxon>Pseudanabaenales</taxon>
        <taxon>Pseudanabaenaceae</taxon>
        <taxon>Pseudanabaena</taxon>
        <taxon>Pseudanabaena cinerea</taxon>
    </lineage>
</organism>
<dbReference type="InterPro" id="IPR058651">
    <property type="entry name" value="HTH_VMAP-M9"/>
</dbReference>
<accession>A0A926Z7H6</accession>
<evidence type="ECO:0000259" key="1">
    <source>
        <dbReference type="Pfam" id="PF00931"/>
    </source>
</evidence>
<dbReference type="Pfam" id="PF26355">
    <property type="entry name" value="HTH_VMAP-M9"/>
    <property type="match status" value="1"/>
</dbReference>
<evidence type="ECO:0000313" key="3">
    <source>
        <dbReference type="EMBL" id="MBD2151717.1"/>
    </source>
</evidence>
<protein>
    <submittedName>
        <fullName evidence="3">AAA family ATPase</fullName>
    </submittedName>
</protein>
<reference evidence="3" key="1">
    <citation type="journal article" date="2015" name="ISME J.">
        <title>Draft Genome Sequence of Streptomyces incarnatus NRRL8089, which Produces the Nucleoside Antibiotic Sinefungin.</title>
        <authorList>
            <person name="Oshima K."/>
            <person name="Hattori M."/>
            <person name="Shimizu H."/>
            <person name="Fukuda K."/>
            <person name="Nemoto M."/>
            <person name="Inagaki K."/>
            <person name="Tamura T."/>
        </authorList>
    </citation>
    <scope>NUCLEOTIDE SEQUENCE</scope>
    <source>
        <strain evidence="3">FACHB-1277</strain>
    </source>
</reference>
<dbReference type="GO" id="GO:0043531">
    <property type="term" value="F:ADP binding"/>
    <property type="evidence" value="ECO:0007669"/>
    <property type="project" value="InterPro"/>
</dbReference>